<accession>A0ABT0N4T4</accession>
<feature type="transmembrane region" description="Helical" evidence="1">
    <location>
        <begin position="33"/>
        <end position="53"/>
    </location>
</feature>
<keyword evidence="1" id="KW-0812">Transmembrane</keyword>
<dbReference type="Proteomes" id="UP001202831">
    <property type="component" value="Unassembled WGS sequence"/>
</dbReference>
<feature type="transmembrane region" description="Helical" evidence="1">
    <location>
        <begin position="6"/>
        <end position="26"/>
    </location>
</feature>
<proteinExistence type="predicted"/>
<keyword evidence="1" id="KW-0472">Membrane</keyword>
<protein>
    <submittedName>
        <fullName evidence="2">Uncharacterized protein</fullName>
    </submittedName>
</protein>
<gene>
    <name evidence="2" type="ORF">L2725_04735</name>
</gene>
<feature type="transmembrane region" description="Helical" evidence="1">
    <location>
        <begin position="73"/>
        <end position="93"/>
    </location>
</feature>
<evidence type="ECO:0000313" key="2">
    <source>
        <dbReference type="EMBL" id="MCL2913090.1"/>
    </source>
</evidence>
<reference evidence="2 3" key="1">
    <citation type="submission" date="2022-01" db="EMBL/GenBank/DDBJ databases">
        <title>Whole genome-based taxonomy of the Shewanellaceae.</title>
        <authorList>
            <person name="Martin-Rodriguez A.J."/>
        </authorList>
    </citation>
    <scope>NUCLEOTIDE SEQUENCE [LARGE SCALE GENOMIC DNA]</scope>
    <source>
        <strain evidence="2 3">DSM 21332</strain>
    </source>
</reference>
<keyword evidence="3" id="KW-1185">Reference proteome</keyword>
<sequence>MNLSPQEIVASFVLVSGIAFVLLSLMVTRSLPILTEIFSVALSITGGISGINLAYEALFGTKNFGDFSNDKMLIALGGVGVFWVSLTTIIDLCKRVLDRKQNSSDETEGETNPDC</sequence>
<dbReference type="EMBL" id="JAKIKT010000001">
    <property type="protein sequence ID" value="MCL2913090.1"/>
    <property type="molecule type" value="Genomic_DNA"/>
</dbReference>
<evidence type="ECO:0000313" key="3">
    <source>
        <dbReference type="Proteomes" id="UP001202831"/>
    </source>
</evidence>
<name>A0ABT0N4T4_9GAMM</name>
<dbReference type="RefSeq" id="WP_249247879.1">
    <property type="nucleotide sequence ID" value="NZ_JAKIKT010000001.1"/>
</dbReference>
<comment type="caution">
    <text evidence="2">The sequence shown here is derived from an EMBL/GenBank/DDBJ whole genome shotgun (WGS) entry which is preliminary data.</text>
</comment>
<evidence type="ECO:0000256" key="1">
    <source>
        <dbReference type="SAM" id="Phobius"/>
    </source>
</evidence>
<organism evidence="2 3">
    <name type="scientific">Shewanella corallii</name>
    <dbReference type="NCBI Taxonomy" id="560080"/>
    <lineage>
        <taxon>Bacteria</taxon>
        <taxon>Pseudomonadati</taxon>
        <taxon>Pseudomonadota</taxon>
        <taxon>Gammaproteobacteria</taxon>
        <taxon>Alteromonadales</taxon>
        <taxon>Shewanellaceae</taxon>
        <taxon>Shewanella</taxon>
    </lineage>
</organism>
<keyword evidence="1" id="KW-1133">Transmembrane helix</keyword>